<feature type="region of interest" description="Disordered" evidence="1">
    <location>
        <begin position="32"/>
        <end position="66"/>
    </location>
</feature>
<accession>A0A804KQM9</accession>
<proteinExistence type="predicted"/>
<name>A0A804KQM9_MUSAM</name>
<dbReference type="InterPro" id="IPR040387">
    <property type="entry name" value="RIN4/NOI4"/>
</dbReference>
<evidence type="ECO:0000259" key="2">
    <source>
        <dbReference type="Pfam" id="PF05627"/>
    </source>
</evidence>
<dbReference type="InParanoid" id="A0A804KQM9"/>
<dbReference type="EnsemblPlants" id="Ma09_t30990.1">
    <property type="protein sequence ID" value="Ma09_p30990.1"/>
    <property type="gene ID" value="Ma09_g30990"/>
</dbReference>
<sequence length="66" mass="7754">MQQEKGGRLRKFGEWDVNNSASAQGFTVMFDKARDEKKTKRTSKGRSHLPVSKKKRTSLHYFPHFR</sequence>
<reference evidence="4" key="2">
    <citation type="submission" date="2021-05" db="UniProtKB">
        <authorList>
            <consortium name="EnsemblPlants"/>
        </authorList>
    </citation>
    <scope>IDENTIFICATION</scope>
    <source>
        <strain evidence="4">subsp. malaccensis</strain>
    </source>
</reference>
<keyword evidence="5" id="KW-1185">Reference proteome</keyword>
<feature type="domain" description="RIN4 pathogenic type III effector avirulence factor Avr cleavage site" evidence="2">
    <location>
        <begin position="11"/>
        <end position="38"/>
    </location>
</feature>
<dbReference type="Proteomes" id="UP000012960">
    <property type="component" value="Unplaced"/>
</dbReference>
<dbReference type="Gramene" id="Ma09_t30990.1">
    <property type="protein sequence ID" value="Ma09_p30990.1"/>
    <property type="gene ID" value="Ma09_g30990"/>
</dbReference>
<dbReference type="EMBL" id="HG996474">
    <property type="protein sequence ID" value="CAG1836997.1"/>
    <property type="molecule type" value="Genomic_DNA"/>
</dbReference>
<gene>
    <name evidence="3" type="ORF">GSMUA_249660.1</name>
</gene>
<dbReference type="AlphaFoldDB" id="A0A804KQM9"/>
<dbReference type="Pfam" id="PF05627">
    <property type="entry name" value="AvrRpt-cleavage"/>
    <property type="match status" value="1"/>
</dbReference>
<dbReference type="PANTHER" id="PTHR33159:SF83">
    <property type="entry name" value="RIN4 PATHOGENIC TYPE III EFFECTOR AVIRULENCE FACTOR AVR CLEAVAGE SITE DOMAIN-CONTAINING PROTEIN"/>
    <property type="match status" value="1"/>
</dbReference>
<protein>
    <submittedName>
        <fullName evidence="3">(wild Malaysian banana) hypothetical protein</fullName>
    </submittedName>
</protein>
<evidence type="ECO:0000313" key="4">
    <source>
        <dbReference type="EnsemblPlants" id="Ma09_p30990.1"/>
    </source>
</evidence>
<dbReference type="InterPro" id="IPR008700">
    <property type="entry name" value="TypeIII_avirulence_cleave"/>
</dbReference>
<organism evidence="4 5">
    <name type="scientific">Musa acuminata subsp. malaccensis</name>
    <name type="common">Wild banana</name>
    <name type="synonym">Musa malaccensis</name>
    <dbReference type="NCBI Taxonomy" id="214687"/>
    <lineage>
        <taxon>Eukaryota</taxon>
        <taxon>Viridiplantae</taxon>
        <taxon>Streptophyta</taxon>
        <taxon>Embryophyta</taxon>
        <taxon>Tracheophyta</taxon>
        <taxon>Spermatophyta</taxon>
        <taxon>Magnoliopsida</taxon>
        <taxon>Liliopsida</taxon>
        <taxon>Zingiberales</taxon>
        <taxon>Musaceae</taxon>
        <taxon>Musa</taxon>
    </lineage>
</organism>
<reference evidence="3" key="1">
    <citation type="submission" date="2021-03" db="EMBL/GenBank/DDBJ databases">
        <authorList>
            <consortium name="Genoscope - CEA"/>
            <person name="William W."/>
        </authorList>
    </citation>
    <scope>NUCLEOTIDE SEQUENCE</scope>
    <source>
        <strain evidence="3">Doubled-haploid Pahang</strain>
    </source>
</reference>
<evidence type="ECO:0000313" key="5">
    <source>
        <dbReference type="Proteomes" id="UP000012960"/>
    </source>
</evidence>
<evidence type="ECO:0000313" key="3">
    <source>
        <dbReference type="EMBL" id="CAG1836997.1"/>
    </source>
</evidence>
<evidence type="ECO:0000256" key="1">
    <source>
        <dbReference type="SAM" id="MobiDB-lite"/>
    </source>
</evidence>
<dbReference type="PANTHER" id="PTHR33159">
    <property type="entry name" value="RPM1-INTERACTING PROTEIN 4 (RIN4) FAMILY PROTEIN"/>
    <property type="match status" value="1"/>
</dbReference>
<feature type="compositionally biased region" description="Basic residues" evidence="1">
    <location>
        <begin position="39"/>
        <end position="66"/>
    </location>
</feature>